<sequence length="483" mass="52104">MPEVISDPSPSQPERARADEPSATSEPEPAPESSELEPLPEPQTDTSDVIAATAKPMDALPDDPGDEPKPQQPGDIPAVAAPRARTPEPRAAFSLPNAKVGVEYAARIEARDAVDQRLIIQDIKLPETLGLHFDPESGELRGTPQTAGDHRLPLRWSLGKGTSYSGECLLIVNPDPRSLWKIIEPPEDAPYPKSHTDGRLIQTNDIRLIAASRRGRSHEHASSFRDDDYLIELDAENGWSLLIVADGAGSAQFSREGSRLAVTTAGAHLLSNLTGEQGARLSTALANWDAEPEASAKTLGTAFHYLFHEAASLAIQSIEQEAATQGAKPRDYATTVLAAVVKRQGTSTFVASFWMGDGAIAAYGPRGRVRLMGTPDGGEFAGQTRFLDRAALADQGFAKRIGLGYFQDLTAVLLMTDGVSDPRFETDSGLADPSRWDALWDELAPILDAAEPEQTIVDWLGFFSPGNHDDRTLALHWVSAKEK</sequence>
<dbReference type="Gene3D" id="3.60.40.10">
    <property type="entry name" value="PPM-type phosphatase domain"/>
    <property type="match status" value="1"/>
</dbReference>
<reference evidence="3 4" key="1">
    <citation type="submission" date="2019-11" db="EMBL/GenBank/DDBJ databases">
        <title>Whole-genome sequence of the anaerobic purple sulfur bacterium Allochromatium palmeri DSM 15591.</title>
        <authorList>
            <person name="Kyndt J.A."/>
            <person name="Meyer T.E."/>
        </authorList>
    </citation>
    <scope>NUCLEOTIDE SEQUENCE [LARGE SCALE GENOMIC DNA]</scope>
    <source>
        <strain evidence="3 4">DSM 15591</strain>
    </source>
</reference>
<dbReference type="AlphaFoldDB" id="A0A6N8EGR7"/>
<evidence type="ECO:0000313" key="4">
    <source>
        <dbReference type="Proteomes" id="UP000434044"/>
    </source>
</evidence>
<feature type="domain" description="PPM-type phosphatase" evidence="2">
    <location>
        <begin position="214"/>
        <end position="460"/>
    </location>
</feature>
<feature type="compositionally biased region" description="Low complexity" evidence="1">
    <location>
        <begin position="77"/>
        <end position="87"/>
    </location>
</feature>
<organism evidence="3 4">
    <name type="scientific">Allochromatium palmeri</name>
    <dbReference type="NCBI Taxonomy" id="231048"/>
    <lineage>
        <taxon>Bacteria</taxon>
        <taxon>Pseudomonadati</taxon>
        <taxon>Pseudomonadota</taxon>
        <taxon>Gammaproteobacteria</taxon>
        <taxon>Chromatiales</taxon>
        <taxon>Chromatiaceae</taxon>
        <taxon>Allochromatium</taxon>
    </lineage>
</organism>
<feature type="region of interest" description="Disordered" evidence="1">
    <location>
        <begin position="1"/>
        <end position="87"/>
    </location>
</feature>
<dbReference type="InterPro" id="IPR001932">
    <property type="entry name" value="PPM-type_phosphatase-like_dom"/>
</dbReference>
<dbReference type="OrthoDB" id="963478at2"/>
<dbReference type="Gene3D" id="2.60.40.10">
    <property type="entry name" value="Immunoglobulins"/>
    <property type="match status" value="1"/>
</dbReference>
<dbReference type="InterPro" id="IPR036457">
    <property type="entry name" value="PPM-type-like_dom_sf"/>
</dbReference>
<name>A0A6N8EGR7_9GAMM</name>
<dbReference type="EMBL" id="WNKT01000022">
    <property type="protein sequence ID" value="MTW21677.1"/>
    <property type="molecule type" value="Genomic_DNA"/>
</dbReference>
<gene>
    <name evidence="3" type="ORF">GJ668_11315</name>
</gene>
<dbReference type="SUPFAM" id="SSF81606">
    <property type="entry name" value="PP2C-like"/>
    <property type="match status" value="1"/>
</dbReference>
<dbReference type="InterPro" id="IPR013783">
    <property type="entry name" value="Ig-like_fold"/>
</dbReference>
<keyword evidence="4" id="KW-1185">Reference proteome</keyword>
<evidence type="ECO:0000313" key="3">
    <source>
        <dbReference type="EMBL" id="MTW21677.1"/>
    </source>
</evidence>
<evidence type="ECO:0000256" key="1">
    <source>
        <dbReference type="SAM" id="MobiDB-lite"/>
    </source>
</evidence>
<feature type="compositionally biased region" description="Low complexity" evidence="1">
    <location>
        <begin position="21"/>
        <end position="37"/>
    </location>
</feature>
<dbReference type="Proteomes" id="UP000434044">
    <property type="component" value="Unassembled WGS sequence"/>
</dbReference>
<dbReference type="Pfam" id="PF13672">
    <property type="entry name" value="PP2C_2"/>
    <property type="match status" value="1"/>
</dbReference>
<evidence type="ECO:0000259" key="2">
    <source>
        <dbReference type="Pfam" id="PF13672"/>
    </source>
</evidence>
<comment type="caution">
    <text evidence="3">The sequence shown here is derived from an EMBL/GenBank/DDBJ whole genome shotgun (WGS) entry which is preliminary data.</text>
</comment>
<accession>A0A6N8EGR7</accession>
<proteinExistence type="predicted"/>
<protein>
    <submittedName>
        <fullName evidence="3">Protein phosphatase 2C domain-containing protein</fullName>
    </submittedName>
</protein>